<dbReference type="InterPro" id="IPR046361">
    <property type="entry name" value="EXOC6/Sec15_C"/>
</dbReference>
<reference evidence="5 6" key="1">
    <citation type="journal article" date="2021" name="Sci. Rep.">
        <title>The genome of the diatom Chaetoceros tenuissimus carries an ancient integrated fragment of an extant virus.</title>
        <authorList>
            <person name="Hongo Y."/>
            <person name="Kimura K."/>
            <person name="Takaki Y."/>
            <person name="Yoshida Y."/>
            <person name="Baba S."/>
            <person name="Kobayashi G."/>
            <person name="Nagasaki K."/>
            <person name="Hano T."/>
            <person name="Tomaru Y."/>
        </authorList>
    </citation>
    <scope>NUCLEOTIDE SEQUENCE [LARGE SCALE GENOMIC DNA]</scope>
    <source>
        <strain evidence="5 6">NIES-3715</strain>
    </source>
</reference>
<dbReference type="PANTHER" id="PTHR12702:SF0">
    <property type="entry name" value="EXOCYST COMPLEX COMPONENT 6"/>
    <property type="match status" value="1"/>
</dbReference>
<dbReference type="AlphaFoldDB" id="A0AAD3CW03"/>
<protein>
    <submittedName>
        <fullName evidence="5">Uncharacterized protein</fullName>
    </submittedName>
</protein>
<feature type="domain" description="Exocyst complex component EXOC6/Sec15 N-terminal" evidence="4">
    <location>
        <begin position="126"/>
        <end position="226"/>
    </location>
</feature>
<dbReference type="InterPro" id="IPR042044">
    <property type="entry name" value="EXOC6PINT-1/Sec15/Tip20_C_dom2"/>
</dbReference>
<dbReference type="GO" id="GO:0006893">
    <property type="term" value="P:Golgi to plasma membrane transport"/>
    <property type="evidence" value="ECO:0007669"/>
    <property type="project" value="TreeGrafter"/>
</dbReference>
<accession>A0AAD3CW03</accession>
<evidence type="ECO:0000256" key="1">
    <source>
        <dbReference type="ARBA" id="ARBA00023054"/>
    </source>
</evidence>
<evidence type="ECO:0000313" key="5">
    <source>
        <dbReference type="EMBL" id="GFH51614.1"/>
    </source>
</evidence>
<feature type="compositionally biased region" description="Polar residues" evidence="2">
    <location>
        <begin position="15"/>
        <end position="29"/>
    </location>
</feature>
<dbReference type="InterPro" id="IPR007225">
    <property type="entry name" value="EXOC6/Sec15"/>
</dbReference>
<evidence type="ECO:0000259" key="3">
    <source>
        <dbReference type="Pfam" id="PF04091"/>
    </source>
</evidence>
<keyword evidence="1" id="KW-0175">Coiled coil</keyword>
<dbReference type="GO" id="GO:0006886">
    <property type="term" value="P:intracellular protein transport"/>
    <property type="evidence" value="ECO:0007669"/>
    <property type="project" value="InterPro"/>
</dbReference>
<dbReference type="Pfam" id="PF20651">
    <property type="entry name" value="EXOC6_Sec15_N"/>
    <property type="match status" value="1"/>
</dbReference>
<feature type="region of interest" description="Disordered" evidence="2">
    <location>
        <begin position="466"/>
        <end position="497"/>
    </location>
</feature>
<dbReference type="PANTHER" id="PTHR12702">
    <property type="entry name" value="SEC15"/>
    <property type="match status" value="1"/>
</dbReference>
<dbReference type="EMBL" id="BLLK01000045">
    <property type="protein sequence ID" value="GFH51614.1"/>
    <property type="molecule type" value="Genomic_DNA"/>
</dbReference>
<dbReference type="Pfam" id="PF04091">
    <property type="entry name" value="Sec15_C"/>
    <property type="match status" value="1"/>
</dbReference>
<sequence length="1181" mass="129764">MDLEIQAAPTFKGGNLSSANNPFDSPVSTSKKEDTSLATPGFPAEPLTSQSEVRSKRLREEAIRRLVNDVQRTATTRTSLSTTTITNAQKTSQDEITNQQQEDLLIASTLATAIERGLDRELHNELCKEVKSSAANISKICHEHSDGFLHSVGKVVGLGISCDHIKSTIEQANDELQSKTVKPMLEAAQQLEYTKTVSAKAKTIHAVVTACYRVSTLLQKAKKQADLARPRGALDAVDEARACLTASLGSLVGVGTVNSEEMKKIFQDLLKSENMNVNDSSNPHAPSTPARNQAQGDKDPTKANNAANTNEKDELRLEDTPFGARAMELLPRIENEVISGARRDLNKWFLSIRSGGDGAKAGRAALRKCSNSMSMGPGYLGHGGKIQGYTWRAKNADNLISRVDQGKRVSRAIRMGYWFARDNEKEIERLTRLCDMGVERRAEAFATAFGWYRCWNETASLDVDEGKAAEDESLGRSGHGSTHGNLGGSRHGRSLNFRASNRRDGAITYRSGRGGAKENSPWAATLIPSILFNDSPTKNEDEEKLLVLPESVHPVRRAESAFALLGKKEDFRQYYEQNRFGATEIGDKSGETRSALSSLTGDDVSQGTDRVFYARSLPHLCTSVAGFSAIEAALELGIVHEDEEVDLKTPQGASATDEDAKEEPTSFKEISARYERKLITELGTLTRKRAIGATLVELAKSSCLLTAFRAALKVVHPSSTSRPYDKELLAMDVDILITALKVAQDEQLRATQRILTDDSKQPMRVTRSDFRFANQEDTSSIPAPEHLDQPFGLYDMKQKSNSDFSDVGSLSSRGQINALQDGDTYKFSAALPQIVRSIHARTITFAAFAVSQEELGQVFPMNKGIGVAGYVLDCLEQCISAAAIGIKNGYEHFDELSVPEAVQITANISSLQACLPRIFGTVCRGLCHIGSISEEKLNETFDYAEEALSRADKACDAQVAGMFNSVYELCRNKIDTLLHFSLDNFQWVARSQRDSPNTYCESLIEYLRTIFKCLRSLDEGSKAGLHFSCCGHISERLVMLVAGKVTEEGEASARSDENGGLRPIAKIDAYGLKNLSLDVAEFESFTDGTGIPQLRECFAELKCITDAMLDPELPQLLMPEHENARRRKYPFLNLEKVCNILEKYQAGGLRKLMGSSSSNTSFLMLEKKDISNLLRLARSQI</sequence>
<organism evidence="5 6">
    <name type="scientific">Chaetoceros tenuissimus</name>
    <dbReference type="NCBI Taxonomy" id="426638"/>
    <lineage>
        <taxon>Eukaryota</taxon>
        <taxon>Sar</taxon>
        <taxon>Stramenopiles</taxon>
        <taxon>Ochrophyta</taxon>
        <taxon>Bacillariophyta</taxon>
        <taxon>Coscinodiscophyceae</taxon>
        <taxon>Chaetocerotophycidae</taxon>
        <taxon>Chaetocerotales</taxon>
        <taxon>Chaetocerotaceae</taxon>
        <taxon>Chaetoceros</taxon>
    </lineage>
</organism>
<dbReference type="InterPro" id="IPR048359">
    <property type="entry name" value="EXOC6_Sec15_N"/>
</dbReference>
<evidence type="ECO:0000313" key="6">
    <source>
        <dbReference type="Proteomes" id="UP001054902"/>
    </source>
</evidence>
<dbReference type="GO" id="GO:0016020">
    <property type="term" value="C:membrane"/>
    <property type="evidence" value="ECO:0007669"/>
    <property type="project" value="TreeGrafter"/>
</dbReference>
<gene>
    <name evidence="5" type="ORF">CTEN210_08090</name>
</gene>
<dbReference type="GO" id="GO:0090522">
    <property type="term" value="P:vesicle tethering involved in exocytosis"/>
    <property type="evidence" value="ECO:0007669"/>
    <property type="project" value="InterPro"/>
</dbReference>
<feature type="region of interest" description="Disordered" evidence="2">
    <location>
        <begin position="275"/>
        <end position="319"/>
    </location>
</feature>
<evidence type="ECO:0000259" key="4">
    <source>
        <dbReference type="Pfam" id="PF20651"/>
    </source>
</evidence>
<keyword evidence="6" id="KW-1185">Reference proteome</keyword>
<name>A0AAD3CW03_9STRA</name>
<proteinExistence type="predicted"/>
<dbReference type="Gene3D" id="1.20.58.670">
    <property type="entry name" value="Dsl1p vesicle tethering complex, Tip20p subunit, domain D"/>
    <property type="match status" value="1"/>
</dbReference>
<dbReference type="GO" id="GO:0000145">
    <property type="term" value="C:exocyst"/>
    <property type="evidence" value="ECO:0007669"/>
    <property type="project" value="TreeGrafter"/>
</dbReference>
<feature type="region of interest" description="Disordered" evidence="2">
    <location>
        <begin position="1"/>
        <end position="55"/>
    </location>
</feature>
<dbReference type="Proteomes" id="UP001054902">
    <property type="component" value="Unassembled WGS sequence"/>
</dbReference>
<evidence type="ECO:0000256" key="2">
    <source>
        <dbReference type="SAM" id="MobiDB-lite"/>
    </source>
</evidence>
<comment type="caution">
    <text evidence="5">The sequence shown here is derived from an EMBL/GenBank/DDBJ whole genome shotgun (WGS) entry which is preliminary data.</text>
</comment>
<feature type="compositionally biased region" description="Polar residues" evidence="2">
    <location>
        <begin position="275"/>
        <end position="295"/>
    </location>
</feature>
<feature type="domain" description="Exocyst complex subunit EXOC6/Sec15 C-terminal" evidence="3">
    <location>
        <begin position="896"/>
        <end position="1044"/>
    </location>
</feature>
<feature type="compositionally biased region" description="Basic and acidic residues" evidence="2">
    <location>
        <begin position="310"/>
        <end position="319"/>
    </location>
</feature>